<dbReference type="KEGG" id="qsa:O6P43_015187"/>
<accession>A0AAD7LWW0</accession>
<keyword evidence="3" id="KW-1185">Reference proteome</keyword>
<comment type="caution">
    <text evidence="2">The sequence shown here is derived from an EMBL/GenBank/DDBJ whole genome shotgun (WGS) entry which is preliminary data.</text>
</comment>
<evidence type="ECO:0000313" key="3">
    <source>
        <dbReference type="Proteomes" id="UP001163823"/>
    </source>
</evidence>
<dbReference type="Proteomes" id="UP001163823">
    <property type="component" value="Chromosome 6"/>
</dbReference>
<reference evidence="2" key="1">
    <citation type="journal article" date="2023" name="Science">
        <title>Elucidation of the pathway for biosynthesis of saponin adjuvants from the soapbark tree.</title>
        <authorList>
            <person name="Reed J."/>
            <person name="Orme A."/>
            <person name="El-Demerdash A."/>
            <person name="Owen C."/>
            <person name="Martin L.B.B."/>
            <person name="Misra R.C."/>
            <person name="Kikuchi S."/>
            <person name="Rejzek M."/>
            <person name="Martin A.C."/>
            <person name="Harkess A."/>
            <person name="Leebens-Mack J."/>
            <person name="Louveau T."/>
            <person name="Stephenson M.J."/>
            <person name="Osbourn A."/>
        </authorList>
    </citation>
    <scope>NUCLEOTIDE SEQUENCE</scope>
    <source>
        <strain evidence="2">S10</strain>
    </source>
</reference>
<dbReference type="InterPro" id="IPR036514">
    <property type="entry name" value="SGNH_hydro_sf"/>
</dbReference>
<dbReference type="EMBL" id="JARAOO010000006">
    <property type="protein sequence ID" value="KAJ7965568.1"/>
    <property type="molecule type" value="Genomic_DNA"/>
</dbReference>
<dbReference type="Gene3D" id="3.40.50.1110">
    <property type="entry name" value="SGNH hydrolase"/>
    <property type="match status" value="1"/>
</dbReference>
<comment type="similarity">
    <text evidence="1">Belongs to the 'GDSL' lipolytic enzyme family.</text>
</comment>
<sequence length="81" mass="9192">MQYNEVAQYFNLKLKEAIVQLRKDLPLAAITYVDVYSAKYSLASNPNKYDLSTHLRHVVVTEGSTTSAVKLWGMLQKLALM</sequence>
<evidence type="ECO:0000256" key="1">
    <source>
        <dbReference type="ARBA" id="ARBA00008668"/>
    </source>
</evidence>
<gene>
    <name evidence="2" type="ORF">O6P43_015187</name>
</gene>
<dbReference type="PANTHER" id="PTHR22835">
    <property type="entry name" value="ZINC FINGER FYVE DOMAIN CONTAINING PROTEIN"/>
    <property type="match status" value="1"/>
</dbReference>
<dbReference type="PANTHER" id="PTHR22835:SF292">
    <property type="entry name" value="ESTERASE-LIKE ISOFORM X1"/>
    <property type="match status" value="1"/>
</dbReference>
<evidence type="ECO:0000313" key="2">
    <source>
        <dbReference type="EMBL" id="KAJ7965568.1"/>
    </source>
</evidence>
<name>A0AAD7LWW0_QUISA</name>
<protein>
    <submittedName>
        <fullName evidence="2">GDSL esterase/lipase</fullName>
    </submittedName>
</protein>
<organism evidence="2 3">
    <name type="scientific">Quillaja saponaria</name>
    <name type="common">Soap bark tree</name>
    <dbReference type="NCBI Taxonomy" id="32244"/>
    <lineage>
        <taxon>Eukaryota</taxon>
        <taxon>Viridiplantae</taxon>
        <taxon>Streptophyta</taxon>
        <taxon>Embryophyta</taxon>
        <taxon>Tracheophyta</taxon>
        <taxon>Spermatophyta</taxon>
        <taxon>Magnoliopsida</taxon>
        <taxon>eudicotyledons</taxon>
        <taxon>Gunneridae</taxon>
        <taxon>Pentapetalae</taxon>
        <taxon>rosids</taxon>
        <taxon>fabids</taxon>
        <taxon>Fabales</taxon>
        <taxon>Quillajaceae</taxon>
        <taxon>Quillaja</taxon>
    </lineage>
</organism>
<dbReference type="AlphaFoldDB" id="A0AAD7LWW0"/>
<proteinExistence type="inferred from homology"/>